<evidence type="ECO:0000256" key="3">
    <source>
        <dbReference type="ARBA" id="ARBA00022448"/>
    </source>
</evidence>
<dbReference type="FunFam" id="1.10.3470.10:FF:000001">
    <property type="entry name" value="Vitamin B12 ABC transporter permease BtuC"/>
    <property type="match status" value="1"/>
</dbReference>
<dbReference type="CDD" id="cd06550">
    <property type="entry name" value="TM_ABC_iron-siderophores_like"/>
    <property type="match status" value="1"/>
</dbReference>
<evidence type="ECO:0000256" key="2">
    <source>
        <dbReference type="ARBA" id="ARBA00007935"/>
    </source>
</evidence>
<sequence length="347" mass="35815">MKNSLPAVVRFAHCSFVWRPRAALIGAGLLLLALLLAVLLLGIGTLHLSPGEVLASLFGLGDNPTAERIIQRVRLPRVLTAVFVGAALGMAGSVFQSISRNALGSPDIIGFTTGAASGAIVQIILFNAGPLGTSLAAVLSGVCTAAVVFVLSLKGRTTGGYRLVLVGIGVGAMLTGLNTVLLVTGDLDQAMTAQLWLSGSLNTRTWSHVVPAAIGFVLIVPIAIYHARPLNILEMGDDTACQLGVPVERSRLVMVMAAVGLTSIATAAAGPISFIALAAPQLARRLTGSPDIPLVSGAIMGALLLLSADLVSQRFPLNLNLPIGLTTGLLGGFYLLWLLTRSRKPIG</sequence>
<dbReference type="RefSeq" id="WP_153328592.1">
    <property type="nucleotide sequence ID" value="NZ_WIWI01000030.1"/>
</dbReference>
<keyword evidence="4" id="KW-1003">Cell membrane</keyword>
<gene>
    <name evidence="10" type="ORF">GHO39_12615</name>
    <name evidence="9" type="ORF">GHO40_18470</name>
</gene>
<dbReference type="GO" id="GO:0022857">
    <property type="term" value="F:transmembrane transporter activity"/>
    <property type="evidence" value="ECO:0007669"/>
    <property type="project" value="InterPro"/>
</dbReference>
<feature type="transmembrane region" description="Helical" evidence="8">
    <location>
        <begin position="131"/>
        <end position="151"/>
    </location>
</feature>
<comment type="similarity">
    <text evidence="2">Belongs to the binding-protein-dependent transport system permease family. FecCD subfamily.</text>
</comment>
<evidence type="ECO:0000256" key="4">
    <source>
        <dbReference type="ARBA" id="ARBA00022475"/>
    </source>
</evidence>
<organism evidence="9 11">
    <name type="scientific">Pseudomonas helleri</name>
    <dbReference type="NCBI Taxonomy" id="1608996"/>
    <lineage>
        <taxon>Bacteria</taxon>
        <taxon>Pseudomonadati</taxon>
        <taxon>Pseudomonadota</taxon>
        <taxon>Gammaproteobacteria</taxon>
        <taxon>Pseudomonadales</taxon>
        <taxon>Pseudomonadaceae</taxon>
        <taxon>Pseudomonas</taxon>
    </lineage>
</organism>
<reference evidence="11 12" key="1">
    <citation type="submission" date="2019-10" db="EMBL/GenBank/DDBJ databases">
        <title>Evaluation of single-gene subtyping targets for Pseudomonas.</title>
        <authorList>
            <person name="Reichler S.J."/>
            <person name="Orsi R.H."/>
            <person name="Wiedmann M."/>
            <person name="Martin N.H."/>
            <person name="Murphy S.I."/>
        </authorList>
    </citation>
    <scope>NUCLEOTIDE SEQUENCE [LARGE SCALE GENOMIC DNA]</scope>
    <source>
        <strain evidence="10 12">FSL R10-3254</strain>
        <strain evidence="9 11">FSL R10-3257</strain>
    </source>
</reference>
<feature type="transmembrane region" description="Helical" evidence="8">
    <location>
        <begin position="292"/>
        <end position="312"/>
    </location>
</feature>
<keyword evidence="6 8" id="KW-1133">Transmembrane helix</keyword>
<comment type="caution">
    <text evidence="9">The sequence shown here is derived from an EMBL/GenBank/DDBJ whole genome shotgun (WGS) entry which is preliminary data.</text>
</comment>
<evidence type="ECO:0000256" key="5">
    <source>
        <dbReference type="ARBA" id="ARBA00022692"/>
    </source>
</evidence>
<dbReference type="SUPFAM" id="SSF81345">
    <property type="entry name" value="ABC transporter involved in vitamin B12 uptake, BtuC"/>
    <property type="match status" value="1"/>
</dbReference>
<dbReference type="EMBL" id="WIWJ01000036">
    <property type="protein sequence ID" value="MQT48690.1"/>
    <property type="molecule type" value="Genomic_DNA"/>
</dbReference>
<dbReference type="PANTHER" id="PTHR30472:SF24">
    <property type="entry name" value="FERRIC ENTEROBACTIN TRANSPORT SYSTEM PERMEASE PROTEIN FEPG"/>
    <property type="match status" value="1"/>
</dbReference>
<dbReference type="AlphaFoldDB" id="A0A6A7YRF0"/>
<feature type="transmembrane region" description="Helical" evidence="8">
    <location>
        <begin position="108"/>
        <end position="125"/>
    </location>
</feature>
<dbReference type="GO" id="GO:0005886">
    <property type="term" value="C:plasma membrane"/>
    <property type="evidence" value="ECO:0007669"/>
    <property type="project" value="UniProtKB-SubCell"/>
</dbReference>
<dbReference type="Pfam" id="PF01032">
    <property type="entry name" value="FecCD"/>
    <property type="match status" value="1"/>
</dbReference>
<evidence type="ECO:0000256" key="1">
    <source>
        <dbReference type="ARBA" id="ARBA00004651"/>
    </source>
</evidence>
<dbReference type="Gene3D" id="1.10.3470.10">
    <property type="entry name" value="ABC transporter involved in vitamin B12 uptake, BtuC"/>
    <property type="match status" value="1"/>
</dbReference>
<comment type="subcellular location">
    <subcellularLocation>
        <location evidence="1">Cell membrane</location>
        <topology evidence="1">Multi-pass membrane protein</topology>
    </subcellularLocation>
</comment>
<feature type="transmembrane region" description="Helical" evidence="8">
    <location>
        <begin position="163"/>
        <end position="185"/>
    </location>
</feature>
<name>A0A6A7YRF0_9PSED</name>
<feature type="transmembrane region" description="Helical" evidence="8">
    <location>
        <begin position="79"/>
        <end position="96"/>
    </location>
</feature>
<evidence type="ECO:0000256" key="8">
    <source>
        <dbReference type="SAM" id="Phobius"/>
    </source>
</evidence>
<keyword evidence="3" id="KW-0813">Transport</keyword>
<dbReference type="Proteomes" id="UP000489190">
    <property type="component" value="Unassembled WGS sequence"/>
</dbReference>
<feature type="transmembrane region" description="Helical" evidence="8">
    <location>
        <begin position="205"/>
        <end position="225"/>
    </location>
</feature>
<evidence type="ECO:0000313" key="10">
    <source>
        <dbReference type="EMBL" id="MQT89970.1"/>
    </source>
</evidence>
<evidence type="ECO:0000313" key="11">
    <source>
        <dbReference type="Proteomes" id="UP000441404"/>
    </source>
</evidence>
<keyword evidence="5 8" id="KW-0812">Transmembrane</keyword>
<evidence type="ECO:0000313" key="9">
    <source>
        <dbReference type="EMBL" id="MQT48690.1"/>
    </source>
</evidence>
<protein>
    <submittedName>
        <fullName evidence="9">Iron chelate uptake ABC transporter family permease subunit</fullName>
    </submittedName>
</protein>
<dbReference type="EMBL" id="WIWI01000030">
    <property type="protein sequence ID" value="MQT89970.1"/>
    <property type="molecule type" value="Genomic_DNA"/>
</dbReference>
<evidence type="ECO:0000256" key="6">
    <source>
        <dbReference type="ARBA" id="ARBA00022989"/>
    </source>
</evidence>
<evidence type="ECO:0000313" key="12">
    <source>
        <dbReference type="Proteomes" id="UP000489190"/>
    </source>
</evidence>
<accession>A0A6A7YRF0</accession>
<feature type="transmembrane region" description="Helical" evidence="8">
    <location>
        <begin position="319"/>
        <end position="339"/>
    </location>
</feature>
<dbReference type="Proteomes" id="UP000441404">
    <property type="component" value="Unassembled WGS sequence"/>
</dbReference>
<dbReference type="InterPro" id="IPR000522">
    <property type="entry name" value="ABC_transptr_permease_BtuC"/>
</dbReference>
<dbReference type="PANTHER" id="PTHR30472">
    <property type="entry name" value="FERRIC ENTEROBACTIN TRANSPORT SYSTEM PERMEASE PROTEIN"/>
    <property type="match status" value="1"/>
</dbReference>
<dbReference type="InterPro" id="IPR037294">
    <property type="entry name" value="ABC_BtuC-like"/>
</dbReference>
<proteinExistence type="inferred from homology"/>
<evidence type="ECO:0000256" key="7">
    <source>
        <dbReference type="ARBA" id="ARBA00023136"/>
    </source>
</evidence>
<dbReference type="GO" id="GO:0033214">
    <property type="term" value="P:siderophore-iron import into cell"/>
    <property type="evidence" value="ECO:0007669"/>
    <property type="project" value="TreeGrafter"/>
</dbReference>
<feature type="transmembrane region" description="Helical" evidence="8">
    <location>
        <begin position="252"/>
        <end position="280"/>
    </location>
</feature>
<keyword evidence="7 8" id="KW-0472">Membrane</keyword>